<dbReference type="InterPro" id="IPR027805">
    <property type="entry name" value="Transposase_HTH_dom"/>
</dbReference>
<dbReference type="Pfam" id="PF13613">
    <property type="entry name" value="HTH_Tnp_4"/>
    <property type="match status" value="1"/>
</dbReference>
<proteinExistence type="predicted"/>
<evidence type="ECO:0000259" key="4">
    <source>
        <dbReference type="Pfam" id="PF13613"/>
    </source>
</evidence>
<keyword evidence="5" id="KW-1185">Reference proteome</keyword>
<sequence length="272" mass="31116">MDLKSKKNNSSKKKHFSVEDVSDDDVKCKFYTGLTWLQLLCLWDFLGRATNKLSLWSRPMKHNEKSPGPKRKFEPINELFLTLVRLRLGLLHSDLAYRFQISKGKVSSIVITWVHVSSIQHTDSDSDSDSMFPSRDILKKSLPKCFKKYKNVRSIIDCTEIFVQTATNFQQQGNLYSSYKSHPTFKALVGIAPNGAVTYLSDLFEGAASDRNIVIESGFLDKLEPGDLILADRGFTIRNVLFDKKADFFMGVTGLLCRRRQKQNRLPKSEFM</sequence>
<evidence type="ECO:0000313" key="5">
    <source>
        <dbReference type="Proteomes" id="UP000694865"/>
    </source>
</evidence>
<gene>
    <name evidence="6" type="primary">LOC102802862</name>
</gene>
<comment type="cofactor">
    <cofactor evidence="1">
        <name>a divalent metal cation</name>
        <dbReference type="ChEBI" id="CHEBI:60240"/>
    </cofactor>
</comment>
<keyword evidence="2" id="KW-0479">Metal-binding</keyword>
<dbReference type="Proteomes" id="UP000694865">
    <property type="component" value="Unplaced"/>
</dbReference>
<name>A0ABM0MDP4_SACKO</name>
<evidence type="ECO:0000256" key="2">
    <source>
        <dbReference type="ARBA" id="ARBA00022723"/>
    </source>
</evidence>
<reference evidence="6" key="1">
    <citation type="submission" date="2025-08" db="UniProtKB">
        <authorList>
            <consortium name="RefSeq"/>
        </authorList>
    </citation>
    <scope>IDENTIFICATION</scope>
    <source>
        <tissue evidence="6">Testes</tissue>
    </source>
</reference>
<dbReference type="GeneID" id="102802862"/>
<dbReference type="PANTHER" id="PTHR23080:SF141">
    <property type="entry name" value="TRANSPOSASE HELIX-TURN-HELIX DOMAIN-CONTAINING PROTEIN"/>
    <property type="match status" value="1"/>
</dbReference>
<dbReference type="InterPro" id="IPR027806">
    <property type="entry name" value="HARBI1_dom"/>
</dbReference>
<evidence type="ECO:0000256" key="1">
    <source>
        <dbReference type="ARBA" id="ARBA00001968"/>
    </source>
</evidence>
<evidence type="ECO:0000259" key="3">
    <source>
        <dbReference type="Pfam" id="PF13359"/>
    </source>
</evidence>
<feature type="domain" description="Transposase Helix-turn-helix" evidence="4">
    <location>
        <begin position="74"/>
        <end position="116"/>
    </location>
</feature>
<dbReference type="Pfam" id="PF13359">
    <property type="entry name" value="DDE_Tnp_4"/>
    <property type="match status" value="1"/>
</dbReference>
<dbReference type="PANTHER" id="PTHR23080">
    <property type="entry name" value="THAP DOMAIN PROTEIN"/>
    <property type="match status" value="1"/>
</dbReference>
<evidence type="ECO:0000313" key="6">
    <source>
        <dbReference type="RefSeq" id="XP_006818135.1"/>
    </source>
</evidence>
<organism evidence="5 6">
    <name type="scientific">Saccoglossus kowalevskii</name>
    <name type="common">Acorn worm</name>
    <dbReference type="NCBI Taxonomy" id="10224"/>
    <lineage>
        <taxon>Eukaryota</taxon>
        <taxon>Metazoa</taxon>
        <taxon>Hemichordata</taxon>
        <taxon>Enteropneusta</taxon>
        <taxon>Harrimaniidae</taxon>
        <taxon>Saccoglossus</taxon>
    </lineage>
</organism>
<feature type="domain" description="DDE Tnp4" evidence="3">
    <location>
        <begin position="156"/>
        <end position="244"/>
    </location>
</feature>
<dbReference type="RefSeq" id="XP_006818135.1">
    <property type="nucleotide sequence ID" value="XM_006818072.1"/>
</dbReference>
<protein>
    <submittedName>
        <fullName evidence="6">Uncharacterized protein LOC102802862</fullName>
    </submittedName>
</protein>
<accession>A0ABM0MDP4</accession>